<dbReference type="EMBL" id="FLUO01000001">
    <property type="protein sequence ID" value="SBV92497.1"/>
    <property type="molecule type" value="Genomic_DNA"/>
</dbReference>
<dbReference type="InterPro" id="IPR033469">
    <property type="entry name" value="CYTH-like_dom_sf"/>
</dbReference>
<feature type="domain" description="CYTH" evidence="1">
    <location>
        <begin position="11"/>
        <end position="216"/>
    </location>
</feature>
<protein>
    <recommendedName>
        <fullName evidence="4">Adenylate cyclase</fullName>
    </recommendedName>
</protein>
<dbReference type="InterPro" id="IPR007899">
    <property type="entry name" value="CHAD_dom"/>
</dbReference>
<dbReference type="PROSITE" id="PS51708">
    <property type="entry name" value="CHAD"/>
    <property type="match status" value="1"/>
</dbReference>
<dbReference type="CDD" id="cd07756">
    <property type="entry name" value="CYTH-like_Pase_CHAD"/>
    <property type="match status" value="1"/>
</dbReference>
<dbReference type="InterPro" id="IPR023577">
    <property type="entry name" value="CYTH_domain"/>
</dbReference>
<dbReference type="GO" id="GO:0050355">
    <property type="term" value="F:inorganic triphosphate phosphatase activity"/>
    <property type="evidence" value="ECO:0007669"/>
    <property type="project" value="InterPro"/>
</dbReference>
<dbReference type="Pfam" id="PF01928">
    <property type="entry name" value="CYTH"/>
    <property type="match status" value="1"/>
</dbReference>
<dbReference type="SUPFAM" id="SSF55154">
    <property type="entry name" value="CYTH-like phosphatases"/>
    <property type="match status" value="1"/>
</dbReference>
<dbReference type="PANTHER" id="PTHR39569">
    <property type="entry name" value="INORGANIC TRIPHOSPHATASE"/>
    <property type="match status" value="1"/>
</dbReference>
<dbReference type="Pfam" id="PF05235">
    <property type="entry name" value="CHAD"/>
    <property type="match status" value="1"/>
</dbReference>
<organism evidence="3">
    <name type="scientific">uncultured Alphaproteobacteria bacterium</name>
    <dbReference type="NCBI Taxonomy" id="91750"/>
    <lineage>
        <taxon>Bacteria</taxon>
        <taxon>Pseudomonadati</taxon>
        <taxon>Pseudomonadota</taxon>
        <taxon>Alphaproteobacteria</taxon>
        <taxon>environmental samples</taxon>
    </lineage>
</organism>
<dbReference type="SMART" id="SM01118">
    <property type="entry name" value="CYTH"/>
    <property type="match status" value="1"/>
</dbReference>
<dbReference type="InterPro" id="IPR038186">
    <property type="entry name" value="CHAD_dom_sf"/>
</dbReference>
<dbReference type="InterPro" id="IPR039013">
    <property type="entry name" value="YgiF"/>
</dbReference>
<feature type="domain" description="CHAD" evidence="2">
    <location>
        <begin position="231"/>
        <end position="510"/>
    </location>
</feature>
<dbReference type="PANTHER" id="PTHR39569:SF1">
    <property type="entry name" value="INORGANIC TRIPHOSPHATASE"/>
    <property type="match status" value="1"/>
</dbReference>
<evidence type="ECO:0008006" key="4">
    <source>
        <dbReference type="Google" id="ProtNLM"/>
    </source>
</evidence>
<evidence type="ECO:0000259" key="2">
    <source>
        <dbReference type="PROSITE" id="PS51708"/>
    </source>
</evidence>
<reference evidence="3" key="1">
    <citation type="submission" date="2016-04" db="EMBL/GenBank/DDBJ databases">
        <authorList>
            <person name="Evans L.H."/>
            <person name="Alamgir A."/>
            <person name="Owens N."/>
            <person name="Weber N.D."/>
            <person name="Virtaneva K."/>
            <person name="Barbian K."/>
            <person name="Babar A."/>
            <person name="Rosenke K."/>
        </authorList>
    </citation>
    <scope>NUCLEOTIDE SEQUENCE</scope>
    <source>
        <strain evidence="3">86</strain>
    </source>
</reference>
<evidence type="ECO:0000313" key="3">
    <source>
        <dbReference type="EMBL" id="SBV92497.1"/>
    </source>
</evidence>
<dbReference type="GO" id="GO:0046872">
    <property type="term" value="F:metal ion binding"/>
    <property type="evidence" value="ECO:0007669"/>
    <property type="project" value="TreeGrafter"/>
</dbReference>
<name>A0A212IZA6_9PROT</name>
<dbReference type="Gene3D" id="2.40.320.10">
    <property type="entry name" value="Hypothetical Protein Pfu-838710-001"/>
    <property type="match status" value="1"/>
</dbReference>
<dbReference type="Gene3D" id="1.40.20.10">
    <property type="entry name" value="CHAD domain"/>
    <property type="match status" value="1"/>
</dbReference>
<dbReference type="PROSITE" id="PS51707">
    <property type="entry name" value="CYTH"/>
    <property type="match status" value="1"/>
</dbReference>
<sequence>MSEAGAETASENEIELKLLVAAGDAATVWTLPAVKALLTKKPRARQVRTIYHDTAEADLMRAGCALRVRETGGRFEQHLKTAGSVEGGLFKRHEWRSTLPSETPDPPALAPEAAALLAPFAGKLRPVFETDVERTDALLSNGVFATEIAVDLGVVRAFDAAGGIGCETGLAEIELEWRAGPAAHVFDLALDIAARVPLVVGWQSKAERGYALALALSPETRRAATLALAPDATVPQAMAAILGEGMNHFLANQPAFEAQGSVEAVHQMRIACRRLRAALSLFRSHLPPDEIQSFRDGFRDVGRALGAVRDIDVLDAQVLAPLIEEPLTPDPVRERLALLRPRLAHRRAEALARAGEIVRAPETARLLLRLGRRVTLLAADDSGSPFGAFADDILKIRHRKLARRGRKLKQQGAADRHRVRIAAKKARYAAEFFRSRYGDKAMARYLEALGDLQDVLGDLNDIAGIADVLERAIDDPRSASLVAGYAMGWHTRRVRACLDEAEDLLHAIRKAEPFDSRAKR</sequence>
<dbReference type="AlphaFoldDB" id="A0A212IZA6"/>
<proteinExistence type="predicted"/>
<evidence type="ECO:0000259" key="1">
    <source>
        <dbReference type="PROSITE" id="PS51707"/>
    </source>
</evidence>
<gene>
    <name evidence="3" type="ORF">KL86APRO_10258</name>
</gene>
<accession>A0A212IZA6</accession>
<dbReference type="SMART" id="SM00880">
    <property type="entry name" value="CHAD"/>
    <property type="match status" value="1"/>
</dbReference>